<accession>G5BLV8</accession>
<sequence>MRLLNFTNTAPKLINLIRMCEEEMRNGPLKKMEEEKRMGWWRGVPGSVVSLTYALEARTSEVLLTDWRQISRLDNALLAGVQLSLAHITAPSCLWTERPHLLNTLHG</sequence>
<dbReference type="Proteomes" id="UP000006813">
    <property type="component" value="Unassembled WGS sequence"/>
</dbReference>
<dbReference type="EMBL" id="JH170979">
    <property type="protein sequence ID" value="EHB10269.1"/>
    <property type="molecule type" value="Genomic_DNA"/>
</dbReference>
<protein>
    <submittedName>
        <fullName evidence="1">Uncharacterized protein</fullName>
    </submittedName>
</protein>
<reference evidence="1 2" key="1">
    <citation type="journal article" date="2011" name="Nature">
        <title>Genome sequencing reveals insights into physiology and longevity of the naked mole rat.</title>
        <authorList>
            <person name="Kim E.B."/>
            <person name="Fang X."/>
            <person name="Fushan A.A."/>
            <person name="Huang Z."/>
            <person name="Lobanov A.V."/>
            <person name="Han L."/>
            <person name="Marino S.M."/>
            <person name="Sun X."/>
            <person name="Turanov A.A."/>
            <person name="Yang P."/>
            <person name="Yim S.H."/>
            <person name="Zhao X."/>
            <person name="Kasaikina M.V."/>
            <person name="Stoletzki N."/>
            <person name="Peng C."/>
            <person name="Polak P."/>
            <person name="Xiong Z."/>
            <person name="Kiezun A."/>
            <person name="Zhu Y."/>
            <person name="Chen Y."/>
            <person name="Kryukov G.V."/>
            <person name="Zhang Q."/>
            <person name="Peshkin L."/>
            <person name="Yang L."/>
            <person name="Bronson R.T."/>
            <person name="Buffenstein R."/>
            <person name="Wang B."/>
            <person name="Han C."/>
            <person name="Li Q."/>
            <person name="Chen L."/>
            <person name="Zhao W."/>
            <person name="Sunyaev S.R."/>
            <person name="Park T.J."/>
            <person name="Zhang G."/>
            <person name="Wang J."/>
            <person name="Gladyshev V.N."/>
        </authorList>
    </citation>
    <scope>NUCLEOTIDE SEQUENCE [LARGE SCALE GENOMIC DNA]</scope>
</reference>
<name>G5BLV8_HETGA</name>
<proteinExistence type="predicted"/>
<gene>
    <name evidence="1" type="ORF">GW7_04533</name>
</gene>
<dbReference type="AlphaFoldDB" id="G5BLV8"/>
<organism evidence="1 2">
    <name type="scientific">Heterocephalus glaber</name>
    <name type="common">Naked mole rat</name>
    <dbReference type="NCBI Taxonomy" id="10181"/>
    <lineage>
        <taxon>Eukaryota</taxon>
        <taxon>Metazoa</taxon>
        <taxon>Chordata</taxon>
        <taxon>Craniata</taxon>
        <taxon>Vertebrata</taxon>
        <taxon>Euteleostomi</taxon>
        <taxon>Mammalia</taxon>
        <taxon>Eutheria</taxon>
        <taxon>Euarchontoglires</taxon>
        <taxon>Glires</taxon>
        <taxon>Rodentia</taxon>
        <taxon>Hystricomorpha</taxon>
        <taxon>Bathyergidae</taxon>
        <taxon>Heterocephalus</taxon>
    </lineage>
</organism>
<dbReference type="InParanoid" id="G5BLV8"/>
<evidence type="ECO:0000313" key="2">
    <source>
        <dbReference type="Proteomes" id="UP000006813"/>
    </source>
</evidence>
<evidence type="ECO:0000313" key="1">
    <source>
        <dbReference type="EMBL" id="EHB10269.1"/>
    </source>
</evidence>